<dbReference type="EMBL" id="CP046244">
    <property type="protein sequence ID" value="QGP91702.1"/>
    <property type="molecule type" value="Genomic_DNA"/>
</dbReference>
<keyword evidence="2" id="KW-1185">Reference proteome</keyword>
<gene>
    <name evidence="1" type="ORF">MGLY_10440</name>
</gene>
<dbReference type="AlphaFoldDB" id="A0A6I5ZP55"/>
<evidence type="ECO:0000313" key="2">
    <source>
        <dbReference type="Proteomes" id="UP000425916"/>
    </source>
</evidence>
<dbReference type="InterPro" id="IPR009752">
    <property type="entry name" value="Phage_Mu_GpJ"/>
</dbReference>
<evidence type="ECO:0008006" key="3">
    <source>
        <dbReference type="Google" id="ProtNLM"/>
    </source>
</evidence>
<accession>A0A6I5ZP55</accession>
<sequence>MYCELADILAQVDRRKLIDLSNDDGEPVLDENGNPTINTANVNKAIEAAGSEIDSYASVRYQVPFSPVPPVIKKLAVDIAVYNLFSRKWTGEEEDNIILRYKNAVKLLEKIAEGKVQIGISENSLFYSAPAKVFGDTFRKEYD</sequence>
<dbReference type="Pfam" id="PF07030">
    <property type="entry name" value="Phage_Mu_Gp36"/>
    <property type="match status" value="1"/>
</dbReference>
<name>A0A6I5ZP55_9FIRM</name>
<reference evidence="1 2" key="1">
    <citation type="submission" date="2019-11" db="EMBL/GenBank/DDBJ databases">
        <title>Genome sequence of Moorella glycerini DSM11254.</title>
        <authorList>
            <person name="Poehlein A."/>
            <person name="Boeer T."/>
            <person name="Daniel R."/>
        </authorList>
    </citation>
    <scope>NUCLEOTIDE SEQUENCE [LARGE SCALE GENOMIC DNA]</scope>
    <source>
        <strain evidence="1 2">DSM 11254</strain>
    </source>
</reference>
<proteinExistence type="predicted"/>
<dbReference type="Proteomes" id="UP000425916">
    <property type="component" value="Chromosome"/>
</dbReference>
<evidence type="ECO:0000313" key="1">
    <source>
        <dbReference type="EMBL" id="QGP91702.1"/>
    </source>
</evidence>
<protein>
    <recommendedName>
        <fullName evidence="3">DUF1320 domain-containing protein</fullName>
    </recommendedName>
</protein>
<organism evidence="1 2">
    <name type="scientific">Neomoorella glycerini</name>
    <dbReference type="NCBI Taxonomy" id="55779"/>
    <lineage>
        <taxon>Bacteria</taxon>
        <taxon>Bacillati</taxon>
        <taxon>Bacillota</taxon>
        <taxon>Clostridia</taxon>
        <taxon>Neomoorellales</taxon>
        <taxon>Neomoorellaceae</taxon>
        <taxon>Neomoorella</taxon>
    </lineage>
</organism>